<comment type="subcellular location">
    <subcellularLocation>
        <location evidence="1">Secreted</location>
    </subcellularLocation>
</comment>
<dbReference type="InterPro" id="IPR004214">
    <property type="entry name" value="Conotoxin"/>
</dbReference>
<dbReference type="Pfam" id="PF02950">
    <property type="entry name" value="Conotoxin"/>
    <property type="match status" value="1"/>
</dbReference>
<keyword evidence="3" id="KW-0732">Signal</keyword>
<reference evidence="4" key="2">
    <citation type="submission" date="2019-05" db="EMBL/GenBank/DDBJ databases">
        <title>Unravelling the molecular evolution of spider venoms.</title>
        <authorList>
            <person name="Pineda S."/>
        </authorList>
    </citation>
    <scope>NUCLEOTIDE SEQUENCE</scope>
</reference>
<protein>
    <submittedName>
        <fullName evidence="4">U27-Nephitoxin-Nsp1a_1</fullName>
    </submittedName>
</protein>
<name>A0A4Q8K985_9ARAC</name>
<dbReference type="GO" id="GO:0008200">
    <property type="term" value="F:ion channel inhibitor activity"/>
    <property type="evidence" value="ECO:0007669"/>
    <property type="project" value="InterPro"/>
</dbReference>
<organism evidence="4">
    <name type="scientific">Nephila sp. SGP-2016</name>
    <dbReference type="NCBI Taxonomy" id="1905176"/>
    <lineage>
        <taxon>Eukaryota</taxon>
        <taxon>Metazoa</taxon>
        <taxon>Ecdysozoa</taxon>
        <taxon>Arthropoda</taxon>
        <taxon>Chelicerata</taxon>
        <taxon>Arachnida</taxon>
        <taxon>Araneae</taxon>
        <taxon>Araneomorphae</taxon>
        <taxon>Entelegynae</taxon>
        <taxon>Araneoidea</taxon>
        <taxon>Nephilidae</taxon>
        <taxon>Nephila</taxon>
    </lineage>
</organism>
<keyword evidence="2" id="KW-0964">Secreted</keyword>
<feature type="signal peptide" evidence="3">
    <location>
        <begin position="1"/>
        <end position="19"/>
    </location>
</feature>
<dbReference type="GO" id="GO:0005576">
    <property type="term" value="C:extracellular region"/>
    <property type="evidence" value="ECO:0007669"/>
    <property type="project" value="UniProtKB-SubCell"/>
</dbReference>
<dbReference type="AlphaFoldDB" id="A0A4Q8K985"/>
<reference evidence="4" key="1">
    <citation type="submission" date="2017-05" db="EMBL/GenBank/DDBJ databases">
        <authorList>
            <person name="QRISCLOUD D."/>
        </authorList>
    </citation>
    <scope>NUCLEOTIDE SEQUENCE</scope>
</reference>
<accession>A0A4Q8K985</accession>
<evidence type="ECO:0000313" key="4">
    <source>
        <dbReference type="EMBL" id="SNX36256.1"/>
    </source>
</evidence>
<feature type="chain" id="PRO_5020940217" evidence="3">
    <location>
        <begin position="20"/>
        <end position="88"/>
    </location>
</feature>
<sequence length="88" mass="9781">MQKLGIFIVLIISLNLTFCYKMKTHQMLNNPAEEFRVEGENATPDPNCRQLGQSCSSAKKCCPGFDCNQLVLGLGFSSIRCGHARQKT</sequence>
<proteinExistence type="predicted"/>
<evidence type="ECO:0000256" key="3">
    <source>
        <dbReference type="SAM" id="SignalP"/>
    </source>
</evidence>
<evidence type="ECO:0000256" key="2">
    <source>
        <dbReference type="ARBA" id="ARBA00022525"/>
    </source>
</evidence>
<dbReference type="EMBL" id="HAHF01000380">
    <property type="protein sequence ID" value="SNX36256.1"/>
    <property type="molecule type" value="Transcribed_RNA"/>
</dbReference>
<evidence type="ECO:0000256" key="1">
    <source>
        <dbReference type="ARBA" id="ARBA00004613"/>
    </source>
</evidence>